<dbReference type="Pfam" id="PF09811">
    <property type="entry name" value="Yae1_N"/>
    <property type="match status" value="1"/>
</dbReference>
<gene>
    <name evidence="2" type="ORF">TKK_003266</name>
</gene>
<sequence>MNEQDEMQDEDTLEIASKTWKRSMNAVSTQGFREGREDGSMSVYQEGFDKGYVDAFKISFILGAYKGFLKQLGKDVKFPEEIKIMLDQSKKGMCYLCANESTKPLDGYKNIDEIRNCQREHAQKIIKIIKDIMDPLLNESKIDVTSSYLNL</sequence>
<proteinExistence type="predicted"/>
<dbReference type="Proteomes" id="UP001627154">
    <property type="component" value="Unassembled WGS sequence"/>
</dbReference>
<dbReference type="EMBL" id="JBJJXI010000026">
    <property type="protein sequence ID" value="KAL3404307.1"/>
    <property type="molecule type" value="Genomic_DNA"/>
</dbReference>
<name>A0ABD2XHE8_9HYME</name>
<protein>
    <recommendedName>
        <fullName evidence="1">Essential protein Yae1 N-terminal domain-containing protein</fullName>
    </recommendedName>
</protein>
<evidence type="ECO:0000313" key="3">
    <source>
        <dbReference type="Proteomes" id="UP001627154"/>
    </source>
</evidence>
<keyword evidence="3" id="KW-1185">Reference proteome</keyword>
<dbReference type="InterPro" id="IPR019191">
    <property type="entry name" value="Essential_protein_Yae1_N"/>
</dbReference>
<comment type="caution">
    <text evidence="2">The sequence shown here is derived from an EMBL/GenBank/DDBJ whole genome shotgun (WGS) entry which is preliminary data.</text>
</comment>
<feature type="domain" description="Essential protein Yae1 N-terminal" evidence="1">
    <location>
        <begin position="31"/>
        <end position="69"/>
    </location>
</feature>
<evidence type="ECO:0000313" key="2">
    <source>
        <dbReference type="EMBL" id="KAL3404307.1"/>
    </source>
</evidence>
<accession>A0ABD2XHE8</accession>
<dbReference type="AlphaFoldDB" id="A0ABD2XHE8"/>
<organism evidence="2 3">
    <name type="scientific">Trichogramma kaykai</name>
    <dbReference type="NCBI Taxonomy" id="54128"/>
    <lineage>
        <taxon>Eukaryota</taxon>
        <taxon>Metazoa</taxon>
        <taxon>Ecdysozoa</taxon>
        <taxon>Arthropoda</taxon>
        <taxon>Hexapoda</taxon>
        <taxon>Insecta</taxon>
        <taxon>Pterygota</taxon>
        <taxon>Neoptera</taxon>
        <taxon>Endopterygota</taxon>
        <taxon>Hymenoptera</taxon>
        <taxon>Apocrita</taxon>
        <taxon>Proctotrupomorpha</taxon>
        <taxon>Chalcidoidea</taxon>
        <taxon>Trichogrammatidae</taxon>
        <taxon>Trichogramma</taxon>
    </lineage>
</organism>
<reference evidence="2 3" key="1">
    <citation type="journal article" date="2024" name="bioRxiv">
        <title>A reference genome for Trichogramma kaykai: A tiny desert-dwelling parasitoid wasp with competing sex-ratio distorters.</title>
        <authorList>
            <person name="Culotta J."/>
            <person name="Lindsey A.R."/>
        </authorList>
    </citation>
    <scope>NUCLEOTIDE SEQUENCE [LARGE SCALE GENOMIC DNA]</scope>
    <source>
        <strain evidence="2 3">KSX58</strain>
    </source>
</reference>
<evidence type="ECO:0000259" key="1">
    <source>
        <dbReference type="Pfam" id="PF09811"/>
    </source>
</evidence>